<name>A0A2K9I068_LACPE</name>
<dbReference type="Pfam" id="PF00990">
    <property type="entry name" value="GGDEF"/>
    <property type="match status" value="1"/>
</dbReference>
<dbReference type="AlphaFoldDB" id="A0A2K9I068"/>
<feature type="transmembrane region" description="Helical" evidence="1">
    <location>
        <begin position="74"/>
        <end position="92"/>
    </location>
</feature>
<feature type="transmembrane region" description="Helical" evidence="1">
    <location>
        <begin position="48"/>
        <end position="68"/>
    </location>
</feature>
<comment type="caution">
    <text evidence="3">The sequence shown here is derived from an EMBL/GenBank/DDBJ whole genome shotgun (WGS) entry which is preliminary data.</text>
</comment>
<dbReference type="CDD" id="cd01949">
    <property type="entry name" value="GGDEF"/>
    <property type="match status" value="1"/>
</dbReference>
<dbReference type="PANTHER" id="PTHR45138">
    <property type="entry name" value="REGULATORY COMPONENTS OF SENSORY TRANSDUCTION SYSTEM"/>
    <property type="match status" value="1"/>
</dbReference>
<gene>
    <name evidence="4" type="ORF">D6U18_10895</name>
    <name evidence="3" type="ORF">RI555_02935</name>
</gene>
<dbReference type="NCBIfam" id="TIGR00254">
    <property type="entry name" value="GGDEF"/>
    <property type="match status" value="1"/>
</dbReference>
<feature type="transmembrane region" description="Helical" evidence="1">
    <location>
        <begin position="183"/>
        <end position="202"/>
    </location>
</feature>
<feature type="transmembrane region" description="Helical" evidence="1">
    <location>
        <begin position="150"/>
        <end position="168"/>
    </location>
</feature>
<keyword evidence="1" id="KW-1133">Transmembrane helix</keyword>
<dbReference type="Proteomes" id="UP001263852">
    <property type="component" value="Unassembled WGS sequence"/>
</dbReference>
<feature type="transmembrane region" description="Helical" evidence="1">
    <location>
        <begin position="121"/>
        <end position="138"/>
    </location>
</feature>
<keyword evidence="3" id="KW-0548">Nucleotidyltransferase</keyword>
<keyword evidence="3" id="KW-0808">Transferase</keyword>
<keyword evidence="1" id="KW-0472">Membrane</keyword>
<accession>A0A2K9I068</accession>
<dbReference type="InterPro" id="IPR043128">
    <property type="entry name" value="Rev_trsase/Diguanyl_cyclase"/>
</dbReference>
<dbReference type="InterPro" id="IPR000160">
    <property type="entry name" value="GGDEF_dom"/>
</dbReference>
<dbReference type="PROSITE" id="PS50887">
    <property type="entry name" value="GGDEF"/>
    <property type="match status" value="1"/>
</dbReference>
<protein>
    <submittedName>
        <fullName evidence="3">GGDEF domain-containing protein</fullName>
        <ecNumber evidence="3">2.7.7.65</ecNumber>
    </submittedName>
</protein>
<dbReference type="EMBL" id="JAVLAO010000001">
    <property type="protein sequence ID" value="MDT7037966.1"/>
    <property type="molecule type" value="Genomic_DNA"/>
</dbReference>
<dbReference type="InterPro" id="IPR029787">
    <property type="entry name" value="Nucleotide_cyclase"/>
</dbReference>
<feature type="transmembrane region" description="Helical" evidence="1">
    <location>
        <begin position="99"/>
        <end position="115"/>
    </location>
</feature>
<dbReference type="PANTHER" id="PTHR45138:SF9">
    <property type="entry name" value="DIGUANYLATE CYCLASE DGCM-RELATED"/>
    <property type="match status" value="1"/>
</dbReference>
<dbReference type="RefSeq" id="WP_101872886.1">
    <property type="nucleotide sequence ID" value="NZ_CP016491.1"/>
</dbReference>
<dbReference type="SMART" id="SM00267">
    <property type="entry name" value="GGDEF"/>
    <property type="match status" value="1"/>
</dbReference>
<dbReference type="GO" id="GO:1902201">
    <property type="term" value="P:negative regulation of bacterial-type flagellum-dependent cell motility"/>
    <property type="evidence" value="ECO:0007669"/>
    <property type="project" value="TreeGrafter"/>
</dbReference>
<evidence type="ECO:0000313" key="6">
    <source>
        <dbReference type="Proteomes" id="UP001263852"/>
    </source>
</evidence>
<dbReference type="InterPro" id="IPR050469">
    <property type="entry name" value="Diguanylate_Cyclase"/>
</dbReference>
<organism evidence="3 6">
    <name type="scientific">Lactiplantibacillus pentosus</name>
    <name type="common">Lactobacillus pentosus</name>
    <dbReference type="NCBI Taxonomy" id="1589"/>
    <lineage>
        <taxon>Bacteria</taxon>
        <taxon>Bacillati</taxon>
        <taxon>Bacillota</taxon>
        <taxon>Bacilli</taxon>
        <taxon>Lactobacillales</taxon>
        <taxon>Lactobacillaceae</taxon>
        <taxon>Lactiplantibacillus</taxon>
    </lineage>
</organism>
<dbReference type="KEGG" id="lpg:BB562_02775"/>
<dbReference type="GO" id="GO:0052621">
    <property type="term" value="F:diguanylate cyclase activity"/>
    <property type="evidence" value="ECO:0007669"/>
    <property type="project" value="UniProtKB-EC"/>
</dbReference>
<dbReference type="GO" id="GO:0043709">
    <property type="term" value="P:cell adhesion involved in single-species biofilm formation"/>
    <property type="evidence" value="ECO:0007669"/>
    <property type="project" value="TreeGrafter"/>
</dbReference>
<evidence type="ECO:0000313" key="5">
    <source>
        <dbReference type="Proteomes" id="UP000276249"/>
    </source>
</evidence>
<dbReference type="FunFam" id="3.30.70.270:FF:000001">
    <property type="entry name" value="Diguanylate cyclase domain protein"/>
    <property type="match status" value="1"/>
</dbReference>
<feature type="domain" description="GGDEF" evidence="2">
    <location>
        <begin position="244"/>
        <end position="378"/>
    </location>
</feature>
<proteinExistence type="predicted"/>
<dbReference type="EMBL" id="RDCJ01000096">
    <property type="protein sequence ID" value="RMW46453.1"/>
    <property type="molecule type" value="Genomic_DNA"/>
</dbReference>
<dbReference type="SUPFAM" id="SSF55073">
    <property type="entry name" value="Nucleotide cyclase"/>
    <property type="match status" value="1"/>
</dbReference>
<evidence type="ECO:0000313" key="4">
    <source>
        <dbReference type="EMBL" id="RMW46453.1"/>
    </source>
</evidence>
<sequence length="378" mass="44017">MTWSHWEISPFITSVFFILGVLTLFWVSQNWLITFLNTHYQRVNESIINDWYGLVYMLVFVFGMQALIVGQPDAWIFMNFQLIALTFCGYFLNIRIANYYLYPLVLVFMIFNRSLGYWQSWGHALALLLFFTTLRTLRKRVPLQTKVGQVTLYFVTCACFGLILWWFMWLKFNLSWGTYWQEWGYLMIFEVLLYIYASMLSANAQLKQNLVSFANHDALTKTENFAAYTTAINYHLTASRQNGVPLTMMMFDIDHFKRVNDTYGHLAGDQILQHVTQVAETVFEANNPNIALYRTGGEEFNVLFPSYDLTEARLVAEQLFAAVNHLVVPFNGHQIQLSISVGIAQLQPEDTTPTEFYRRVDDNLYAAKKHGRMQIVAK</sequence>
<evidence type="ECO:0000256" key="1">
    <source>
        <dbReference type="SAM" id="Phobius"/>
    </source>
</evidence>
<dbReference type="Gene3D" id="3.30.70.270">
    <property type="match status" value="1"/>
</dbReference>
<dbReference type="GO" id="GO:0005886">
    <property type="term" value="C:plasma membrane"/>
    <property type="evidence" value="ECO:0007669"/>
    <property type="project" value="TreeGrafter"/>
</dbReference>
<reference evidence="3" key="2">
    <citation type="submission" date="2023-08" db="EMBL/GenBank/DDBJ databases">
        <authorList>
            <person name="Page C.A."/>
            <person name="Perez-Diaz I.M."/>
        </authorList>
    </citation>
    <scope>NUCLEOTIDE SEQUENCE</scope>
    <source>
        <strain evidence="3">1.8.9</strain>
    </source>
</reference>
<evidence type="ECO:0000259" key="2">
    <source>
        <dbReference type="PROSITE" id="PS50887"/>
    </source>
</evidence>
<feature type="transmembrane region" description="Helical" evidence="1">
    <location>
        <begin position="6"/>
        <end position="27"/>
    </location>
</feature>
<dbReference type="Proteomes" id="UP000276249">
    <property type="component" value="Unassembled WGS sequence"/>
</dbReference>
<dbReference type="EC" id="2.7.7.65" evidence="3"/>
<evidence type="ECO:0000313" key="3">
    <source>
        <dbReference type="EMBL" id="MDT7037966.1"/>
    </source>
</evidence>
<keyword evidence="1" id="KW-0812">Transmembrane</keyword>
<reference evidence="4 5" key="1">
    <citation type="submission" date="2018-10" db="EMBL/GenBank/DDBJ databases">
        <title>Genome sequences of five Lactobacillus pentosus strains isolated from brines of traditionally fermented spanish-style green table olives and differences between them.</title>
        <authorList>
            <person name="Jimenez Diaz R."/>
        </authorList>
    </citation>
    <scope>NUCLEOTIDE SEQUENCE [LARGE SCALE GENOMIC DNA]</scope>
    <source>
        <strain evidence="4 5">IG10</strain>
    </source>
</reference>